<protein>
    <submittedName>
        <fullName evidence="1">Pilus assembly protein CpaE</fullName>
    </submittedName>
</protein>
<evidence type="ECO:0000313" key="1">
    <source>
        <dbReference type="EMBL" id="TCQ76578.1"/>
    </source>
</evidence>
<evidence type="ECO:0000313" key="2">
    <source>
        <dbReference type="Proteomes" id="UP000295263"/>
    </source>
</evidence>
<reference evidence="1 2" key="1">
    <citation type="submission" date="2019-03" db="EMBL/GenBank/DDBJ databases">
        <title>Genomic analyses of the natural microbiome of Caenorhabditis elegans.</title>
        <authorList>
            <person name="Samuel B."/>
        </authorList>
    </citation>
    <scope>NUCLEOTIDE SEQUENCE [LARGE SCALE GENOMIC DNA]</scope>
    <source>
        <strain evidence="1 2">JUb54</strain>
    </source>
</reference>
<dbReference type="InterPro" id="IPR027417">
    <property type="entry name" value="P-loop_NTPase"/>
</dbReference>
<sequence>MKLFSDIKKKIEPDVAHKAKKGTTQSIMVISPDKELLSDISGLLLINNFNNVINHQIDFFALQDDSILRGAATVIINIGSCNDVTLICETATLLIPASARQIFLGHNDSIAFAQALMNAGVCYLHIQSQLAQLAGQLQQPENALAARSIMKISLLGCKGGAGTSTVAWQLFQAIGMQTSIPSLLVQGASGSRDLDLVTARSLPRDGAITPMGTHQSARIEPLDAAWIYDDSHFNLFNLVMFDHGVYAQPYEHLETVFTQSSTLILVVNRDLSALRVAKHLLDEKQRVDLSRGGKELRVFICLNENHPARGDELRNEDIEEYLGCPLAVINPWNVKKNQPLSAAPLWRFAAQSLLGKPEYEVAKRRLFSSLFTLRPDRKL</sequence>
<dbReference type="AlphaFoldDB" id="A0ABD7QP86"/>
<proteinExistence type="predicted"/>
<dbReference type="SUPFAM" id="SSF52540">
    <property type="entry name" value="P-loop containing nucleoside triphosphate hydrolases"/>
    <property type="match status" value="1"/>
</dbReference>
<gene>
    <name evidence="1" type="ORF">EC841_101387</name>
</gene>
<dbReference type="EMBL" id="SLYQ01000001">
    <property type="protein sequence ID" value="TCQ76578.1"/>
    <property type="molecule type" value="Genomic_DNA"/>
</dbReference>
<comment type="caution">
    <text evidence="1">The sequence shown here is derived from an EMBL/GenBank/DDBJ whole genome shotgun (WGS) entry which is preliminary data.</text>
</comment>
<dbReference type="Proteomes" id="UP000295263">
    <property type="component" value="Unassembled WGS sequence"/>
</dbReference>
<organism evidence="1 2">
    <name type="scientific">Raoultella ornithinolytica</name>
    <name type="common">Klebsiella ornithinolytica</name>
    <dbReference type="NCBI Taxonomy" id="54291"/>
    <lineage>
        <taxon>Bacteria</taxon>
        <taxon>Pseudomonadati</taxon>
        <taxon>Pseudomonadota</taxon>
        <taxon>Gammaproteobacteria</taxon>
        <taxon>Enterobacterales</taxon>
        <taxon>Enterobacteriaceae</taxon>
        <taxon>Klebsiella/Raoultella group</taxon>
        <taxon>Raoultella</taxon>
    </lineage>
</organism>
<accession>A0ABD7QP86</accession>
<dbReference type="RefSeq" id="WP_132510252.1">
    <property type="nucleotide sequence ID" value="NZ_SLYQ01000001.1"/>
</dbReference>
<name>A0ABD7QP86_RAOOR</name>